<evidence type="ECO:0000313" key="2">
    <source>
        <dbReference type="EMBL" id="GFZ11177.1"/>
    </source>
</evidence>
<reference evidence="2 3" key="1">
    <citation type="submission" date="2019-07" db="EMBL/GenBank/DDBJ databases">
        <title>De Novo Assembly of kiwifruit Actinidia rufa.</title>
        <authorList>
            <person name="Sugita-Konishi S."/>
            <person name="Sato K."/>
            <person name="Mori E."/>
            <person name="Abe Y."/>
            <person name="Kisaki G."/>
            <person name="Hamano K."/>
            <person name="Suezawa K."/>
            <person name="Otani M."/>
            <person name="Fukuda T."/>
            <person name="Manabe T."/>
            <person name="Gomi K."/>
            <person name="Tabuchi M."/>
            <person name="Akimitsu K."/>
            <person name="Kataoka I."/>
        </authorList>
    </citation>
    <scope>NUCLEOTIDE SEQUENCE [LARGE SCALE GENOMIC DNA]</scope>
    <source>
        <strain evidence="3">cv. Fuchu</strain>
    </source>
</reference>
<accession>A0A7J0GK36</accession>
<keyword evidence="3" id="KW-1185">Reference proteome</keyword>
<dbReference type="Proteomes" id="UP000585474">
    <property type="component" value="Unassembled WGS sequence"/>
</dbReference>
<dbReference type="EMBL" id="BJWL01000022">
    <property type="protein sequence ID" value="GFZ11177.1"/>
    <property type="molecule type" value="Genomic_DNA"/>
</dbReference>
<proteinExistence type="predicted"/>
<feature type="region of interest" description="Disordered" evidence="1">
    <location>
        <begin position="56"/>
        <end position="80"/>
    </location>
</feature>
<sequence>MEGSPPPQLEDGPGALPLSQLIDVLVTLVKGPVSLNTIPVLERFKLSPLKAVRDGTLPSRRRHNSLESNDPPGPVSRAPSIGRPVNMAMPCVNTLSSGFWLWLFGVDTSVDTSSFRNSSLAIVIREERGGIVRGGVDFGEESCMGVICDGVGDAGDASDSVSEESSLSLFYQIELLSILCTCVVACCLHKVPAVKLHPQPSYRIREAQIDLTNLIDRTTRILPKIVKTLAMHVPREVLFVDLPAFTLGIEGEVGIWSSLDHNPLAAECRSQPDKELIGEEDHLTRITILPDTAVMHQLNRSSRVWMSRLTPSTPVSRHQ</sequence>
<evidence type="ECO:0000256" key="1">
    <source>
        <dbReference type="SAM" id="MobiDB-lite"/>
    </source>
</evidence>
<organism evidence="2 3">
    <name type="scientific">Actinidia rufa</name>
    <dbReference type="NCBI Taxonomy" id="165716"/>
    <lineage>
        <taxon>Eukaryota</taxon>
        <taxon>Viridiplantae</taxon>
        <taxon>Streptophyta</taxon>
        <taxon>Embryophyta</taxon>
        <taxon>Tracheophyta</taxon>
        <taxon>Spermatophyta</taxon>
        <taxon>Magnoliopsida</taxon>
        <taxon>eudicotyledons</taxon>
        <taxon>Gunneridae</taxon>
        <taxon>Pentapetalae</taxon>
        <taxon>asterids</taxon>
        <taxon>Ericales</taxon>
        <taxon>Actinidiaceae</taxon>
        <taxon>Actinidia</taxon>
    </lineage>
</organism>
<protein>
    <submittedName>
        <fullName evidence="2">Uncharacterized protein</fullName>
    </submittedName>
</protein>
<comment type="caution">
    <text evidence="2">The sequence shown here is derived from an EMBL/GenBank/DDBJ whole genome shotgun (WGS) entry which is preliminary data.</text>
</comment>
<gene>
    <name evidence="2" type="ORF">Acr_22g0005750</name>
</gene>
<name>A0A7J0GK36_9ERIC</name>
<dbReference type="AlphaFoldDB" id="A0A7J0GK36"/>
<evidence type="ECO:0000313" key="3">
    <source>
        <dbReference type="Proteomes" id="UP000585474"/>
    </source>
</evidence>